<sequence length="178" mass="20278">MFESHRWKCPEDNALYHKIVKQKRTFKFLLGLKKNLDEVRGRVMGAKLIPSLKETFSEVRHEESRKKVMMSNEHPSLTLEGSALAAHGSHPQINKILVNKGREDLGVITALNMATPRTHARRYTINQLSGNHQSQILTKIVVPTQPTQLTNHRPPLCQSPFTKEQLEVLQKLLNSTLS</sequence>
<comment type="caution">
    <text evidence="1">The sequence shown here is derived from an EMBL/GenBank/DDBJ whole genome shotgun (WGS) entry which is preliminary data.</text>
</comment>
<gene>
    <name evidence="1" type="ORF">ZIOFF_009806</name>
</gene>
<keyword evidence="2" id="KW-1185">Reference proteome</keyword>
<organism evidence="1 2">
    <name type="scientific">Zingiber officinale</name>
    <name type="common">Ginger</name>
    <name type="synonym">Amomum zingiber</name>
    <dbReference type="NCBI Taxonomy" id="94328"/>
    <lineage>
        <taxon>Eukaryota</taxon>
        <taxon>Viridiplantae</taxon>
        <taxon>Streptophyta</taxon>
        <taxon>Embryophyta</taxon>
        <taxon>Tracheophyta</taxon>
        <taxon>Spermatophyta</taxon>
        <taxon>Magnoliopsida</taxon>
        <taxon>Liliopsida</taxon>
        <taxon>Zingiberales</taxon>
        <taxon>Zingiberaceae</taxon>
        <taxon>Zingiber</taxon>
    </lineage>
</organism>
<dbReference type="AlphaFoldDB" id="A0A8J5I440"/>
<name>A0A8J5I440_ZINOF</name>
<evidence type="ECO:0000313" key="2">
    <source>
        <dbReference type="Proteomes" id="UP000734854"/>
    </source>
</evidence>
<reference evidence="1 2" key="1">
    <citation type="submission" date="2020-08" db="EMBL/GenBank/DDBJ databases">
        <title>Plant Genome Project.</title>
        <authorList>
            <person name="Zhang R.-G."/>
        </authorList>
    </citation>
    <scope>NUCLEOTIDE SEQUENCE [LARGE SCALE GENOMIC DNA]</scope>
    <source>
        <tissue evidence="1">Rhizome</tissue>
    </source>
</reference>
<proteinExistence type="predicted"/>
<evidence type="ECO:0000313" key="1">
    <source>
        <dbReference type="EMBL" id="KAG6527680.1"/>
    </source>
</evidence>
<dbReference type="Proteomes" id="UP000734854">
    <property type="component" value="Unassembled WGS sequence"/>
</dbReference>
<protein>
    <submittedName>
        <fullName evidence="1">Uncharacterized protein</fullName>
    </submittedName>
</protein>
<dbReference type="EMBL" id="JACMSC010000003">
    <property type="protein sequence ID" value="KAG6527680.1"/>
    <property type="molecule type" value="Genomic_DNA"/>
</dbReference>
<accession>A0A8J5I440</accession>